<dbReference type="PANTHER" id="PTHR34706:SF2">
    <property type="entry name" value="RFEF"/>
    <property type="match status" value="1"/>
</dbReference>
<evidence type="ECO:0008006" key="4">
    <source>
        <dbReference type="Google" id="ProtNLM"/>
    </source>
</evidence>
<accession>A0A8H3TQ17</accession>
<dbReference type="OrthoDB" id="2142040at2759"/>
<keyword evidence="3" id="KW-1185">Reference proteome</keyword>
<feature type="region of interest" description="Disordered" evidence="1">
    <location>
        <begin position="55"/>
        <end position="142"/>
    </location>
</feature>
<dbReference type="AlphaFoldDB" id="A0A8H3TQ17"/>
<evidence type="ECO:0000256" key="1">
    <source>
        <dbReference type="SAM" id="MobiDB-lite"/>
    </source>
</evidence>
<evidence type="ECO:0000313" key="2">
    <source>
        <dbReference type="EMBL" id="GHJ84229.1"/>
    </source>
</evidence>
<organism evidence="2 3">
    <name type="scientific">Naganishia liquefaciens</name>
    <dbReference type="NCBI Taxonomy" id="104408"/>
    <lineage>
        <taxon>Eukaryota</taxon>
        <taxon>Fungi</taxon>
        <taxon>Dikarya</taxon>
        <taxon>Basidiomycota</taxon>
        <taxon>Agaricomycotina</taxon>
        <taxon>Tremellomycetes</taxon>
        <taxon>Filobasidiales</taxon>
        <taxon>Filobasidiaceae</taxon>
        <taxon>Naganishia</taxon>
    </lineage>
</organism>
<proteinExistence type="predicted"/>
<comment type="caution">
    <text evidence="2">The sequence shown here is derived from an EMBL/GenBank/DDBJ whole genome shotgun (WGS) entry which is preliminary data.</text>
</comment>
<gene>
    <name evidence="2" type="ORF">NliqN6_0631</name>
</gene>
<dbReference type="PANTHER" id="PTHR34706">
    <property type="entry name" value="SLR1338 PROTEIN"/>
    <property type="match status" value="1"/>
</dbReference>
<name>A0A8H3TQ17_9TREE</name>
<reference evidence="2" key="1">
    <citation type="submission" date="2020-07" db="EMBL/GenBank/DDBJ databases">
        <title>Draft Genome Sequence of a Deep-Sea Yeast, Naganishia (Cryptococcus) liquefaciens strain N6.</title>
        <authorList>
            <person name="Han Y.W."/>
            <person name="Kajitani R."/>
            <person name="Morimoto H."/>
            <person name="Parhat M."/>
            <person name="Tsubouchi H."/>
            <person name="Bakenova O."/>
            <person name="Ogata M."/>
            <person name="Argunhan B."/>
            <person name="Aoki R."/>
            <person name="Kajiwara S."/>
            <person name="Itoh T."/>
            <person name="Iwasaki H."/>
        </authorList>
    </citation>
    <scope>NUCLEOTIDE SEQUENCE</scope>
    <source>
        <strain evidence="2">N6</strain>
    </source>
</reference>
<evidence type="ECO:0000313" key="3">
    <source>
        <dbReference type="Proteomes" id="UP000620104"/>
    </source>
</evidence>
<dbReference type="Gene3D" id="3.40.50.410">
    <property type="entry name" value="von Willebrand factor, type A domain"/>
    <property type="match status" value="1"/>
</dbReference>
<dbReference type="Proteomes" id="UP000620104">
    <property type="component" value="Unassembled WGS sequence"/>
</dbReference>
<sequence length="429" mass="45641">MGLASKMAAIQGAQGALNSYATTTSAAMGRPGGAPGGAPGALGAPYGAQGGAYGQAQTQGYGAPPQQGYGQPAQPYGQPGQHMSYPGQQQAGYPGQAPQGYPGQQQTGYPGQAPQGYPGQQQGGYPGQAPQGYPGQGYPSSGSTTDVRYLIQVLSQTVQDQRLQAFYPPQVLEQIASRVASTGALDRIAAEWRLPKEIALDLVKISLFDVVILCDDSGSMAFEQNGERIEDLKLILSRVAFACSLFDHDGINIRFLNSHIDGNHINSEQAAMQLVSQVKFTGLTPLGTSLDQKILQPMLLGPARSNTLQKPLLVICITDGAPAGEPADKVFEVISRAHDELVRTRYGPDAVSFQIAQVGDDRKAEEFLAALDAHPKVGGLIDSTGNFELESAQMKRMTGQDMDPTLWLCKMLLGPIDSSYDTKDERARR</sequence>
<dbReference type="EMBL" id="BLZA01000007">
    <property type="protein sequence ID" value="GHJ84229.1"/>
    <property type="molecule type" value="Genomic_DNA"/>
</dbReference>
<feature type="compositionally biased region" description="Low complexity" evidence="1">
    <location>
        <begin position="127"/>
        <end position="139"/>
    </location>
</feature>
<dbReference type="SUPFAM" id="SSF53300">
    <property type="entry name" value="vWA-like"/>
    <property type="match status" value="1"/>
</dbReference>
<feature type="compositionally biased region" description="Low complexity" evidence="1">
    <location>
        <begin position="55"/>
        <end position="120"/>
    </location>
</feature>
<dbReference type="InterPro" id="IPR036465">
    <property type="entry name" value="vWFA_dom_sf"/>
</dbReference>
<protein>
    <recommendedName>
        <fullName evidence="4">VWFA domain-containing protein</fullName>
    </recommendedName>
</protein>